<protein>
    <submittedName>
        <fullName evidence="2">Uncharacterized protein</fullName>
    </submittedName>
</protein>
<evidence type="ECO:0000313" key="2">
    <source>
        <dbReference type="EMBL" id="SDZ53293.1"/>
    </source>
</evidence>
<feature type="compositionally biased region" description="Pro residues" evidence="1">
    <location>
        <begin position="142"/>
        <end position="156"/>
    </location>
</feature>
<proteinExistence type="predicted"/>
<dbReference type="RefSeq" id="WP_074923701.1">
    <property type="nucleotide sequence ID" value="NZ_CP141274.1"/>
</dbReference>
<accession>A0A1H3TSR8</accession>
<feature type="region of interest" description="Disordered" evidence="1">
    <location>
        <begin position="180"/>
        <end position="202"/>
    </location>
</feature>
<dbReference type="EMBL" id="FNPE01000032">
    <property type="protein sequence ID" value="SDZ53293.1"/>
    <property type="molecule type" value="Genomic_DNA"/>
</dbReference>
<feature type="region of interest" description="Disordered" evidence="1">
    <location>
        <begin position="131"/>
        <end position="156"/>
    </location>
</feature>
<feature type="compositionally biased region" description="Pro residues" evidence="1">
    <location>
        <begin position="48"/>
        <end position="58"/>
    </location>
</feature>
<organism evidence="2 3">
    <name type="scientific">Delftia lacustris</name>
    <dbReference type="NCBI Taxonomy" id="558537"/>
    <lineage>
        <taxon>Bacteria</taxon>
        <taxon>Pseudomonadati</taxon>
        <taxon>Pseudomonadota</taxon>
        <taxon>Betaproteobacteria</taxon>
        <taxon>Burkholderiales</taxon>
        <taxon>Comamonadaceae</taxon>
        <taxon>Delftia</taxon>
    </lineage>
</organism>
<name>A0A1H3TSR8_9BURK</name>
<dbReference type="AlphaFoldDB" id="A0A1H3TSR8"/>
<dbReference type="Proteomes" id="UP000183417">
    <property type="component" value="Unassembled WGS sequence"/>
</dbReference>
<feature type="region of interest" description="Disordered" evidence="1">
    <location>
        <begin position="1"/>
        <end position="99"/>
    </location>
</feature>
<evidence type="ECO:0000256" key="1">
    <source>
        <dbReference type="SAM" id="MobiDB-lite"/>
    </source>
</evidence>
<feature type="compositionally biased region" description="Low complexity" evidence="1">
    <location>
        <begin position="33"/>
        <end position="47"/>
    </location>
</feature>
<sequence length="318" mass="33232">MDPQQQQEQAQERAAFEQAFASVTGTEPPPAPAAASSDASAEAGAAPAPAPAEAPAPAPAAAAPQASDAPQDGADAPPAPEGQQAQPEQAAVDDDPVVFEGYKQSELKRLLGSAAKVETLEQQLRKANGKIGELNSRIQAPAPAPTPTPVPAPELPPELKQLEQDYPDVVQLVRHMVAGQQPRQEAPPAEVQQPVATGGAHAAQAELDPMVVEMAVLDRTNAGWREKISSQEFNLWLTSQGEQVQQEFADMVTADGMGSLLGKYDSWVTARATAADKAAKGRARLQAAVTPTGNAQRPQTAPTEQEAFIAGFKSVVGR</sequence>
<dbReference type="GeneID" id="94691386"/>
<gene>
    <name evidence="2" type="ORF">SAMN05421547_13240</name>
</gene>
<evidence type="ECO:0000313" key="3">
    <source>
        <dbReference type="Proteomes" id="UP000183417"/>
    </source>
</evidence>
<feature type="compositionally biased region" description="Low complexity" evidence="1">
    <location>
        <begin position="59"/>
        <end position="90"/>
    </location>
</feature>
<reference evidence="2 3" key="1">
    <citation type="submission" date="2016-10" db="EMBL/GenBank/DDBJ databases">
        <authorList>
            <person name="de Groot N.N."/>
        </authorList>
    </citation>
    <scope>NUCLEOTIDE SEQUENCE [LARGE SCALE GENOMIC DNA]</scope>
    <source>
        <strain evidence="2 3">LMG 24775</strain>
    </source>
</reference>